<dbReference type="RefSeq" id="WP_330094108.1">
    <property type="nucleotide sequence ID" value="NZ_JAUZMY010000028.1"/>
</dbReference>
<keyword evidence="2" id="KW-1133">Transmembrane helix</keyword>
<keyword evidence="4" id="KW-1185">Reference proteome</keyword>
<organism evidence="3 4">
    <name type="scientific">Nocardiopsis codii</name>
    <dbReference type="NCBI Taxonomy" id="3065942"/>
    <lineage>
        <taxon>Bacteria</taxon>
        <taxon>Bacillati</taxon>
        <taxon>Actinomycetota</taxon>
        <taxon>Actinomycetes</taxon>
        <taxon>Streptosporangiales</taxon>
        <taxon>Nocardiopsidaceae</taxon>
        <taxon>Nocardiopsis</taxon>
    </lineage>
</organism>
<evidence type="ECO:0000256" key="1">
    <source>
        <dbReference type="SAM" id="MobiDB-lite"/>
    </source>
</evidence>
<evidence type="ECO:0000256" key="2">
    <source>
        <dbReference type="SAM" id="Phobius"/>
    </source>
</evidence>
<gene>
    <name evidence="3" type="ORF">Q8791_24275</name>
</gene>
<dbReference type="EMBL" id="JAUZMY010000028">
    <property type="protein sequence ID" value="MEE2040340.1"/>
    <property type="molecule type" value="Genomic_DNA"/>
</dbReference>
<accession>A0ABU7KDN5</accession>
<feature type="transmembrane region" description="Helical" evidence="2">
    <location>
        <begin position="163"/>
        <end position="181"/>
    </location>
</feature>
<evidence type="ECO:0008006" key="5">
    <source>
        <dbReference type="Google" id="ProtNLM"/>
    </source>
</evidence>
<evidence type="ECO:0000313" key="4">
    <source>
        <dbReference type="Proteomes" id="UP001356095"/>
    </source>
</evidence>
<protein>
    <recommendedName>
        <fullName evidence="5">DUF11 domain-containing protein</fullName>
    </recommendedName>
</protein>
<sequence>MAVGLAVAPASAEENPRGLPEDAPGEGHMPLVGLSVAVGDDPANPGREITLRTTVANSDSDRVRGALLAQHFPEALEILEVDNGGAADQGIVNWRVDVPAGENVVYTVRARVVEGAAPEERVMSTACLLLDRDADPAACASNTVVVTEATMMSRVSEFVDPEWVLRSAGAALAVGLVWLLWRQRGVLRRR</sequence>
<proteinExistence type="predicted"/>
<feature type="region of interest" description="Disordered" evidence="1">
    <location>
        <begin position="1"/>
        <end position="29"/>
    </location>
</feature>
<comment type="caution">
    <text evidence="3">The sequence shown here is derived from an EMBL/GenBank/DDBJ whole genome shotgun (WGS) entry which is preliminary data.</text>
</comment>
<evidence type="ECO:0000313" key="3">
    <source>
        <dbReference type="EMBL" id="MEE2040340.1"/>
    </source>
</evidence>
<keyword evidence="2" id="KW-0812">Transmembrane</keyword>
<reference evidence="3 4" key="1">
    <citation type="submission" date="2023-08" db="EMBL/GenBank/DDBJ databases">
        <authorList>
            <person name="Girao M."/>
            <person name="Carvalho M.F."/>
        </authorList>
    </citation>
    <scope>NUCLEOTIDE SEQUENCE [LARGE SCALE GENOMIC DNA]</scope>
    <source>
        <strain evidence="3 4">CT-R113</strain>
    </source>
</reference>
<keyword evidence="2" id="KW-0472">Membrane</keyword>
<dbReference type="Proteomes" id="UP001356095">
    <property type="component" value="Unassembled WGS sequence"/>
</dbReference>
<name>A0ABU7KDN5_9ACTN</name>